<name>A0ACC2S7E3_9FUNG</name>
<proteinExistence type="predicted"/>
<accession>A0ACC2S7E3</accession>
<evidence type="ECO:0000313" key="1">
    <source>
        <dbReference type="EMBL" id="KAJ9058297.1"/>
    </source>
</evidence>
<sequence>MVKITEGYHTEEQRSIERITPATLKNENSSTYQPSSVPTGQFIWENKEAIEDSQKNKGDHIYCQQIYPFDFRTIFHPPSIIINEKEHRHDTRERRCKEEEI</sequence>
<protein>
    <submittedName>
        <fullName evidence="1">Uncharacterized protein</fullName>
    </submittedName>
</protein>
<reference evidence="1" key="1">
    <citation type="submission" date="2022-04" db="EMBL/GenBank/DDBJ databases">
        <title>Genome of the entomopathogenic fungus Entomophthora muscae.</title>
        <authorList>
            <person name="Elya C."/>
            <person name="Lovett B.R."/>
            <person name="Lee E."/>
            <person name="Macias A.M."/>
            <person name="Hajek A.E."/>
            <person name="De Bivort B.L."/>
            <person name="Kasson M.T."/>
            <person name="De Fine Licht H.H."/>
            <person name="Stajich J.E."/>
        </authorList>
    </citation>
    <scope>NUCLEOTIDE SEQUENCE</scope>
    <source>
        <strain evidence="1">Berkeley</strain>
    </source>
</reference>
<evidence type="ECO:0000313" key="2">
    <source>
        <dbReference type="Proteomes" id="UP001165960"/>
    </source>
</evidence>
<dbReference type="EMBL" id="QTSX02005731">
    <property type="protein sequence ID" value="KAJ9058297.1"/>
    <property type="molecule type" value="Genomic_DNA"/>
</dbReference>
<dbReference type="Proteomes" id="UP001165960">
    <property type="component" value="Unassembled WGS sequence"/>
</dbReference>
<keyword evidence="2" id="KW-1185">Reference proteome</keyword>
<gene>
    <name evidence="1" type="ORF">DSO57_1013782</name>
</gene>
<comment type="caution">
    <text evidence="1">The sequence shown here is derived from an EMBL/GenBank/DDBJ whole genome shotgun (WGS) entry which is preliminary data.</text>
</comment>
<organism evidence="1 2">
    <name type="scientific">Entomophthora muscae</name>
    <dbReference type="NCBI Taxonomy" id="34485"/>
    <lineage>
        <taxon>Eukaryota</taxon>
        <taxon>Fungi</taxon>
        <taxon>Fungi incertae sedis</taxon>
        <taxon>Zoopagomycota</taxon>
        <taxon>Entomophthoromycotina</taxon>
        <taxon>Entomophthoromycetes</taxon>
        <taxon>Entomophthorales</taxon>
        <taxon>Entomophthoraceae</taxon>
        <taxon>Entomophthora</taxon>
    </lineage>
</organism>